<reference evidence="2" key="1">
    <citation type="journal article" date="2015" name="Genome Biol. Evol.">
        <title>Organellar Genomes of White Spruce (Picea glauca): Assembly and Annotation.</title>
        <authorList>
            <person name="Jackman S.D."/>
            <person name="Warren R.L."/>
            <person name="Gibb E.A."/>
            <person name="Vandervalk B.P."/>
            <person name="Mohamadi H."/>
            <person name="Chu J."/>
            <person name="Raymond A."/>
            <person name="Pleasance S."/>
            <person name="Coope R."/>
            <person name="Wildung M.R."/>
            <person name="Ritland C.E."/>
            <person name="Bousquet J."/>
            <person name="Jones S.J."/>
            <person name="Bohlmann J."/>
            <person name="Birol I."/>
        </authorList>
    </citation>
    <scope>NUCLEOTIDE SEQUENCE [LARGE SCALE GENOMIC DNA]</scope>
    <source>
        <tissue evidence="2">Flushing bud</tissue>
    </source>
</reference>
<keyword evidence="2" id="KW-0496">Mitochondrion</keyword>
<organism evidence="2">
    <name type="scientific">Picea glauca</name>
    <name type="common">White spruce</name>
    <name type="synonym">Pinus glauca</name>
    <dbReference type="NCBI Taxonomy" id="3330"/>
    <lineage>
        <taxon>Eukaryota</taxon>
        <taxon>Viridiplantae</taxon>
        <taxon>Streptophyta</taxon>
        <taxon>Embryophyta</taxon>
        <taxon>Tracheophyta</taxon>
        <taxon>Spermatophyta</taxon>
        <taxon>Pinopsida</taxon>
        <taxon>Pinidae</taxon>
        <taxon>Conifers I</taxon>
        <taxon>Pinales</taxon>
        <taxon>Pinaceae</taxon>
        <taxon>Picea</taxon>
    </lineage>
</organism>
<comment type="caution">
    <text evidence="2">The sequence shown here is derived from an EMBL/GenBank/DDBJ whole genome shotgun (WGS) entry which is preliminary data.</text>
</comment>
<accession>A0A117NGQ8</accession>
<feature type="region of interest" description="Disordered" evidence="1">
    <location>
        <begin position="75"/>
        <end position="94"/>
    </location>
</feature>
<sequence>MLGSFHTPLNTVHTISHALKNARFFSSDLFQSTMHSVLRKSTTMKVSVNLLLRLGIRTTLGFSMSFDLFNAGSERTKQYPSDQGCQRSSRKLAL</sequence>
<gene>
    <name evidence="2" type="ORF">ABT39_MTgene6202</name>
</gene>
<geneLocation type="mitochondrion" evidence="2"/>
<feature type="compositionally biased region" description="Polar residues" evidence="1">
    <location>
        <begin position="78"/>
        <end position="87"/>
    </location>
</feature>
<name>A0A117NGQ8_PICGL</name>
<evidence type="ECO:0000256" key="1">
    <source>
        <dbReference type="SAM" id="MobiDB-lite"/>
    </source>
</evidence>
<protein>
    <submittedName>
        <fullName evidence="2">Uncharacterized protein</fullName>
    </submittedName>
</protein>
<dbReference type="AlphaFoldDB" id="A0A117NGQ8"/>
<evidence type="ECO:0000313" key="2">
    <source>
        <dbReference type="EMBL" id="KUM47196.1"/>
    </source>
</evidence>
<proteinExistence type="predicted"/>
<dbReference type="EMBL" id="LKAM01000008">
    <property type="protein sequence ID" value="KUM47196.1"/>
    <property type="molecule type" value="Genomic_DNA"/>
</dbReference>